<keyword evidence="3" id="KW-1185">Reference proteome</keyword>
<gene>
    <name evidence="2" type="ORF">ACFQGD_24790</name>
</gene>
<reference evidence="3" key="1">
    <citation type="journal article" date="2019" name="Int. J. Syst. Evol. Microbiol.">
        <title>The Global Catalogue of Microorganisms (GCM) 10K type strain sequencing project: providing services to taxonomists for standard genome sequencing and annotation.</title>
        <authorList>
            <consortium name="The Broad Institute Genomics Platform"/>
            <consortium name="The Broad Institute Genome Sequencing Center for Infectious Disease"/>
            <person name="Wu L."/>
            <person name="Ma J."/>
        </authorList>
    </citation>
    <scope>NUCLEOTIDE SEQUENCE [LARGE SCALE GENOMIC DNA]</scope>
    <source>
        <strain evidence="3">KCTC 32255</strain>
    </source>
</reference>
<evidence type="ECO:0000256" key="1">
    <source>
        <dbReference type="SAM" id="MobiDB-lite"/>
    </source>
</evidence>
<dbReference type="Proteomes" id="UP001596337">
    <property type="component" value="Unassembled WGS sequence"/>
</dbReference>
<evidence type="ECO:0000313" key="2">
    <source>
        <dbReference type="EMBL" id="MFC6870360.1"/>
    </source>
</evidence>
<protein>
    <submittedName>
        <fullName evidence="2">Uncharacterized protein</fullName>
    </submittedName>
</protein>
<evidence type="ECO:0000313" key="3">
    <source>
        <dbReference type="Proteomes" id="UP001596337"/>
    </source>
</evidence>
<name>A0ABW2C7U4_9PSEU</name>
<comment type="caution">
    <text evidence="2">The sequence shown here is derived from an EMBL/GenBank/DDBJ whole genome shotgun (WGS) entry which is preliminary data.</text>
</comment>
<organism evidence="2 3">
    <name type="scientific">Haloechinothrix salitolerans</name>
    <dbReference type="NCBI Taxonomy" id="926830"/>
    <lineage>
        <taxon>Bacteria</taxon>
        <taxon>Bacillati</taxon>
        <taxon>Actinomycetota</taxon>
        <taxon>Actinomycetes</taxon>
        <taxon>Pseudonocardiales</taxon>
        <taxon>Pseudonocardiaceae</taxon>
        <taxon>Haloechinothrix</taxon>
    </lineage>
</organism>
<accession>A0ABW2C7U4</accession>
<proteinExistence type="predicted"/>
<dbReference type="RefSeq" id="WP_345395314.1">
    <property type="nucleotide sequence ID" value="NZ_BAABLA010000023.1"/>
</dbReference>
<feature type="region of interest" description="Disordered" evidence="1">
    <location>
        <begin position="1"/>
        <end position="30"/>
    </location>
</feature>
<sequence>MSNPIGPTPRGEGDEHGAFRRAATRVYSKPQPNGWHRIFVQYPGSAPSPLCGVRSATEAGRVCRWFAARYHWVYDSAASGGDDR</sequence>
<dbReference type="EMBL" id="JBHSXX010000001">
    <property type="protein sequence ID" value="MFC6870360.1"/>
    <property type="molecule type" value="Genomic_DNA"/>
</dbReference>